<proteinExistence type="predicted"/>
<organism evidence="1 2">
    <name type="scientific">Melipona quadrifasciata</name>
    <dbReference type="NCBI Taxonomy" id="166423"/>
    <lineage>
        <taxon>Eukaryota</taxon>
        <taxon>Metazoa</taxon>
        <taxon>Ecdysozoa</taxon>
        <taxon>Arthropoda</taxon>
        <taxon>Hexapoda</taxon>
        <taxon>Insecta</taxon>
        <taxon>Pterygota</taxon>
        <taxon>Neoptera</taxon>
        <taxon>Endopterygota</taxon>
        <taxon>Hymenoptera</taxon>
        <taxon>Apocrita</taxon>
        <taxon>Aculeata</taxon>
        <taxon>Apoidea</taxon>
        <taxon>Anthophila</taxon>
        <taxon>Apidae</taxon>
        <taxon>Melipona</taxon>
    </lineage>
</organism>
<dbReference type="Proteomes" id="UP000053105">
    <property type="component" value="Unassembled WGS sequence"/>
</dbReference>
<evidence type="ECO:0000313" key="1">
    <source>
        <dbReference type="EMBL" id="KOX72694.1"/>
    </source>
</evidence>
<protein>
    <submittedName>
        <fullName evidence="1">Uncharacterized protein</fullName>
    </submittedName>
</protein>
<name>A0A0N1ITE0_9HYME</name>
<evidence type="ECO:0000313" key="2">
    <source>
        <dbReference type="Proteomes" id="UP000053105"/>
    </source>
</evidence>
<accession>A0A0N1ITE0</accession>
<gene>
    <name evidence="1" type="ORF">WN51_01259</name>
</gene>
<dbReference type="EMBL" id="KQ435813">
    <property type="protein sequence ID" value="KOX72694.1"/>
    <property type="molecule type" value="Genomic_DNA"/>
</dbReference>
<keyword evidence="2" id="KW-1185">Reference proteome</keyword>
<dbReference type="AlphaFoldDB" id="A0A0N1ITE0"/>
<reference evidence="1 2" key="1">
    <citation type="submission" date="2015-07" db="EMBL/GenBank/DDBJ databases">
        <title>The genome of Melipona quadrifasciata.</title>
        <authorList>
            <person name="Pan H."/>
            <person name="Kapheim K."/>
        </authorList>
    </citation>
    <scope>NUCLEOTIDE SEQUENCE [LARGE SCALE GENOMIC DNA]</scope>
    <source>
        <strain evidence="1">0111107301</strain>
        <tissue evidence="1">Whole body</tissue>
    </source>
</reference>
<sequence length="72" mass="8024">MPRVSDKQAKNERAQIRFLGSWSLKHANLAANSGSIRPLLTPAAVTADIEDIRGFIENSNVQKLIKKVKHLM</sequence>